<keyword evidence="3" id="KW-0675">Receptor</keyword>
<protein>
    <submittedName>
        <fullName evidence="3">Acetylcholine receptor subunit alpha-type acr-16</fullName>
    </submittedName>
</protein>
<dbReference type="Proteomes" id="UP000198287">
    <property type="component" value="Unassembled WGS sequence"/>
</dbReference>
<dbReference type="GO" id="GO:0016020">
    <property type="term" value="C:membrane"/>
    <property type="evidence" value="ECO:0007669"/>
    <property type="project" value="InterPro"/>
</dbReference>
<evidence type="ECO:0000313" key="3">
    <source>
        <dbReference type="EMBL" id="OXA47522.1"/>
    </source>
</evidence>
<evidence type="ECO:0000313" key="4">
    <source>
        <dbReference type="Proteomes" id="UP000198287"/>
    </source>
</evidence>
<dbReference type="GO" id="GO:0005230">
    <property type="term" value="F:extracellular ligand-gated monoatomic ion channel activity"/>
    <property type="evidence" value="ECO:0007669"/>
    <property type="project" value="InterPro"/>
</dbReference>
<evidence type="ECO:0000259" key="2">
    <source>
        <dbReference type="Pfam" id="PF02931"/>
    </source>
</evidence>
<organism evidence="3 4">
    <name type="scientific">Folsomia candida</name>
    <name type="common">Springtail</name>
    <dbReference type="NCBI Taxonomy" id="158441"/>
    <lineage>
        <taxon>Eukaryota</taxon>
        <taxon>Metazoa</taxon>
        <taxon>Ecdysozoa</taxon>
        <taxon>Arthropoda</taxon>
        <taxon>Hexapoda</taxon>
        <taxon>Collembola</taxon>
        <taxon>Entomobryomorpha</taxon>
        <taxon>Isotomoidea</taxon>
        <taxon>Isotomidae</taxon>
        <taxon>Proisotominae</taxon>
        <taxon>Folsomia</taxon>
    </lineage>
</organism>
<dbReference type="SUPFAM" id="SSF63712">
    <property type="entry name" value="Nicotinic receptor ligand binding domain-like"/>
    <property type="match status" value="1"/>
</dbReference>
<dbReference type="InterPro" id="IPR006201">
    <property type="entry name" value="Neur_channel"/>
</dbReference>
<dbReference type="PRINTS" id="PR00252">
    <property type="entry name" value="NRIONCHANNEL"/>
</dbReference>
<proteinExistence type="predicted"/>
<dbReference type="OMA" id="TIPMANE"/>
<feature type="signal peptide" evidence="1">
    <location>
        <begin position="1"/>
        <end position="19"/>
    </location>
</feature>
<keyword evidence="4" id="KW-1185">Reference proteome</keyword>
<sequence length="250" mass="28525">MKFLACAVILAVLVAVSEGNETPKLSAKSKSLENSGTAKRDKLFSKLFDTYNKDNYPENSTVNVGVSLLDVGFDSDKDVMNSHVWMRMTWTDDRFSWDESEFGVNVLRVPAEKVWQPDIALYNGVHNKMDCYDTNVLVYPSGLVLWVPPCHIQSYCNLTLNHGPYEEQVCTLKFGSWTFDGYTMGLELYKDKNSTLVDVSYFNNRQYSITQNAAIKEEKKYDCCVEPYYDVLFTLGFQRKPEVAPTCVKN</sequence>
<dbReference type="Pfam" id="PF02931">
    <property type="entry name" value="Neur_chan_LBD"/>
    <property type="match status" value="1"/>
</dbReference>
<dbReference type="AlphaFoldDB" id="A0A226DPT7"/>
<feature type="domain" description="Neurotransmitter-gated ion-channel ligand-binding" evidence="2">
    <location>
        <begin position="41"/>
        <end position="241"/>
    </location>
</feature>
<dbReference type="Gene3D" id="2.70.170.10">
    <property type="entry name" value="Neurotransmitter-gated ion-channel ligand-binding domain"/>
    <property type="match status" value="1"/>
</dbReference>
<dbReference type="EMBL" id="LNIX01000013">
    <property type="protein sequence ID" value="OXA47522.1"/>
    <property type="molecule type" value="Genomic_DNA"/>
</dbReference>
<accession>A0A226DPT7</accession>
<feature type="chain" id="PRO_5012804818" evidence="1">
    <location>
        <begin position="20"/>
        <end position="250"/>
    </location>
</feature>
<dbReference type="FunFam" id="2.70.170.10:FF:000028">
    <property type="entry name" value="AcetylCholine Receptor"/>
    <property type="match status" value="1"/>
</dbReference>
<keyword evidence="1" id="KW-0732">Signal</keyword>
<dbReference type="InterPro" id="IPR006202">
    <property type="entry name" value="Neur_chan_lig-bd"/>
</dbReference>
<name>A0A226DPT7_FOLCA</name>
<dbReference type="OrthoDB" id="5975154at2759"/>
<dbReference type="STRING" id="158441.A0A226DPT7"/>
<gene>
    <name evidence="3" type="ORF">Fcan01_17957</name>
</gene>
<dbReference type="GO" id="GO:0004888">
    <property type="term" value="F:transmembrane signaling receptor activity"/>
    <property type="evidence" value="ECO:0007669"/>
    <property type="project" value="InterPro"/>
</dbReference>
<dbReference type="InterPro" id="IPR036734">
    <property type="entry name" value="Neur_chan_lig-bd_sf"/>
</dbReference>
<comment type="caution">
    <text evidence="3">The sequence shown here is derived from an EMBL/GenBank/DDBJ whole genome shotgun (WGS) entry which is preliminary data.</text>
</comment>
<reference evidence="3 4" key="1">
    <citation type="submission" date="2015-12" db="EMBL/GenBank/DDBJ databases">
        <title>The genome of Folsomia candida.</title>
        <authorList>
            <person name="Faddeeva A."/>
            <person name="Derks M.F."/>
            <person name="Anvar Y."/>
            <person name="Smit S."/>
            <person name="Van Straalen N."/>
            <person name="Roelofs D."/>
        </authorList>
    </citation>
    <scope>NUCLEOTIDE SEQUENCE [LARGE SCALE GENOMIC DNA]</scope>
    <source>
        <strain evidence="3 4">VU population</strain>
        <tissue evidence="3">Whole body</tissue>
    </source>
</reference>
<evidence type="ECO:0000256" key="1">
    <source>
        <dbReference type="SAM" id="SignalP"/>
    </source>
</evidence>
<dbReference type="PANTHER" id="PTHR18945">
    <property type="entry name" value="NEUROTRANSMITTER GATED ION CHANNEL"/>
    <property type="match status" value="1"/>
</dbReference>